<dbReference type="Pfam" id="PF06532">
    <property type="entry name" value="NrsF"/>
    <property type="match status" value="1"/>
</dbReference>
<dbReference type="InterPro" id="IPR009495">
    <property type="entry name" value="NrsF"/>
</dbReference>
<feature type="transmembrane region" description="Helical" evidence="1">
    <location>
        <begin position="60"/>
        <end position="81"/>
    </location>
</feature>
<name>A0ABS5GCM0_9BRAD</name>
<evidence type="ECO:0000313" key="2">
    <source>
        <dbReference type="EMBL" id="MBR1139082.1"/>
    </source>
</evidence>
<comment type="caution">
    <text evidence="2">The sequence shown here is derived from an EMBL/GenBank/DDBJ whole genome shotgun (WGS) entry which is preliminary data.</text>
</comment>
<dbReference type="EMBL" id="JAFCLK010000026">
    <property type="protein sequence ID" value="MBR1139082.1"/>
    <property type="molecule type" value="Genomic_DNA"/>
</dbReference>
<feature type="transmembrane region" description="Helical" evidence="1">
    <location>
        <begin position="187"/>
        <end position="212"/>
    </location>
</feature>
<organism evidence="2 3">
    <name type="scientific">Bradyrhizobium denitrificans</name>
    <dbReference type="NCBI Taxonomy" id="2734912"/>
    <lineage>
        <taxon>Bacteria</taxon>
        <taxon>Pseudomonadati</taxon>
        <taxon>Pseudomonadota</taxon>
        <taxon>Alphaproteobacteria</taxon>
        <taxon>Hyphomicrobiales</taxon>
        <taxon>Nitrobacteraceae</taxon>
        <taxon>Bradyrhizobium</taxon>
    </lineage>
</organism>
<feature type="transmembrane region" description="Helical" evidence="1">
    <location>
        <begin position="93"/>
        <end position="112"/>
    </location>
</feature>
<proteinExistence type="predicted"/>
<dbReference type="Proteomes" id="UP001314635">
    <property type="component" value="Unassembled WGS sequence"/>
</dbReference>
<protein>
    <submittedName>
        <fullName evidence="2">DUF1109 domain-containing protein</fullName>
    </submittedName>
</protein>
<reference evidence="3" key="1">
    <citation type="journal article" date="2021" name="ISME J.">
        <title>Evolutionary origin and ecological implication of a unique nif island in free-living Bradyrhizobium lineages.</title>
        <authorList>
            <person name="Tao J."/>
        </authorList>
    </citation>
    <scope>NUCLEOTIDE SEQUENCE [LARGE SCALE GENOMIC DNA]</scope>
    <source>
        <strain evidence="3">SZCCT0094</strain>
    </source>
</reference>
<keyword evidence="1" id="KW-0472">Membrane</keyword>
<sequence>MTTELHVTIGRLVWDLGPVTRLSSPSRRTALWLIGALPSVAAMVHFFSIRPDLSVKALEIGFVLELGAAFVTAIVAAWSAFAMTVPGYDRRYLIWPIGLASAWMASLLGPCIRDVMAHGWTGIRFEADWVCLPMIAVLGAWPAVLLAVMLQRGAPLAPVRTIAMGAFASAALGDVGLQLFHAQDESLAVFVWQLGSALLLSWLAARAGHLILKWPTERLRKRLLFDQPPL</sequence>
<evidence type="ECO:0000256" key="1">
    <source>
        <dbReference type="SAM" id="Phobius"/>
    </source>
</evidence>
<evidence type="ECO:0000313" key="3">
    <source>
        <dbReference type="Proteomes" id="UP001314635"/>
    </source>
</evidence>
<keyword evidence="1" id="KW-0812">Transmembrane</keyword>
<gene>
    <name evidence="2" type="ORF">JQ619_25300</name>
</gene>
<accession>A0ABS5GCM0</accession>
<feature type="transmembrane region" description="Helical" evidence="1">
    <location>
        <begin position="30"/>
        <end position="48"/>
    </location>
</feature>
<dbReference type="RefSeq" id="WP_172236688.1">
    <property type="nucleotide sequence ID" value="NZ_JABFDP010000011.1"/>
</dbReference>
<keyword evidence="1" id="KW-1133">Transmembrane helix</keyword>
<feature type="transmembrane region" description="Helical" evidence="1">
    <location>
        <begin position="132"/>
        <end position="150"/>
    </location>
</feature>
<keyword evidence="3" id="KW-1185">Reference proteome</keyword>